<name>A0A565BKJ1_9BRAS</name>
<evidence type="ECO:0000313" key="3">
    <source>
        <dbReference type="Proteomes" id="UP000489600"/>
    </source>
</evidence>
<evidence type="ECO:0000256" key="1">
    <source>
        <dbReference type="SAM" id="MobiDB-lite"/>
    </source>
</evidence>
<dbReference type="Proteomes" id="UP000489600">
    <property type="component" value="Unassembled WGS sequence"/>
</dbReference>
<keyword evidence="3" id="KW-1185">Reference proteome</keyword>
<evidence type="ECO:0000313" key="2">
    <source>
        <dbReference type="EMBL" id="VVB02126.1"/>
    </source>
</evidence>
<dbReference type="AlphaFoldDB" id="A0A565BKJ1"/>
<feature type="region of interest" description="Disordered" evidence="1">
    <location>
        <begin position="1"/>
        <end position="45"/>
    </location>
</feature>
<sequence length="70" mass="7846">MHRSGNLVASPSPKWHGEGDGKRTARKPPLDISIDRRRSGVTGYGKGMARNVSDVFLLFKIQNKRKNNLK</sequence>
<dbReference type="EMBL" id="CABITT030000004">
    <property type="protein sequence ID" value="VVB02126.1"/>
    <property type="molecule type" value="Genomic_DNA"/>
</dbReference>
<comment type="caution">
    <text evidence="2">The sequence shown here is derived from an EMBL/GenBank/DDBJ whole genome shotgun (WGS) entry which is preliminary data.</text>
</comment>
<reference evidence="2" key="1">
    <citation type="submission" date="2019-07" db="EMBL/GenBank/DDBJ databases">
        <authorList>
            <person name="Dittberner H."/>
        </authorList>
    </citation>
    <scope>NUCLEOTIDE SEQUENCE [LARGE SCALE GENOMIC DNA]</scope>
</reference>
<proteinExistence type="predicted"/>
<organism evidence="2 3">
    <name type="scientific">Arabis nemorensis</name>
    <dbReference type="NCBI Taxonomy" id="586526"/>
    <lineage>
        <taxon>Eukaryota</taxon>
        <taxon>Viridiplantae</taxon>
        <taxon>Streptophyta</taxon>
        <taxon>Embryophyta</taxon>
        <taxon>Tracheophyta</taxon>
        <taxon>Spermatophyta</taxon>
        <taxon>Magnoliopsida</taxon>
        <taxon>eudicotyledons</taxon>
        <taxon>Gunneridae</taxon>
        <taxon>Pentapetalae</taxon>
        <taxon>rosids</taxon>
        <taxon>malvids</taxon>
        <taxon>Brassicales</taxon>
        <taxon>Brassicaceae</taxon>
        <taxon>Arabideae</taxon>
        <taxon>Arabis</taxon>
    </lineage>
</organism>
<gene>
    <name evidence="2" type="ORF">ANE_LOCUS12570</name>
</gene>
<protein>
    <submittedName>
        <fullName evidence="2">Uncharacterized protein</fullName>
    </submittedName>
</protein>
<accession>A0A565BKJ1</accession>